<evidence type="ECO:0000313" key="2">
    <source>
        <dbReference type="EMBL" id="QQN88344.1"/>
    </source>
</evidence>
<accession>A0A7T8AR43</accession>
<feature type="chain" id="PRO_5032700941" evidence="1">
    <location>
        <begin position="22"/>
        <end position="55"/>
    </location>
</feature>
<evidence type="ECO:0000313" key="3">
    <source>
        <dbReference type="Proteomes" id="UP000596079"/>
    </source>
</evidence>
<dbReference type="AlphaFoldDB" id="A0A7T8AR43"/>
<sequence>MKTVKFLCAATVMAFSLQASAQMAQVVYLPDFPVSKAPVETVATDTANAETEKAA</sequence>
<protein>
    <submittedName>
        <fullName evidence="2">Uncharacterized protein</fullName>
    </submittedName>
</protein>
<dbReference type="Proteomes" id="UP000596079">
    <property type="component" value="Chromosome"/>
</dbReference>
<dbReference type="RefSeq" id="WP_171069961.1">
    <property type="nucleotide sequence ID" value="NZ_CP060811.1"/>
</dbReference>
<evidence type="ECO:0000256" key="1">
    <source>
        <dbReference type="SAM" id="SignalP"/>
    </source>
</evidence>
<feature type="signal peptide" evidence="1">
    <location>
        <begin position="1"/>
        <end position="21"/>
    </location>
</feature>
<keyword evidence="1" id="KW-0732">Signal</keyword>
<reference evidence="2 3" key="1">
    <citation type="submission" date="2020-08" db="EMBL/GenBank/DDBJ databases">
        <title>Emergence of ISAba1-mediated novel tet(X) in Acinetobacter variabilis from a chicken farm.</title>
        <authorList>
            <person name="Peng K."/>
            <person name="Li R."/>
        </authorList>
    </citation>
    <scope>NUCLEOTIDE SEQUENCE [LARGE SCALE GENOMIC DNA]</scope>
    <source>
        <strain evidence="2 3">XM9F202-2</strain>
    </source>
</reference>
<name>A0A7T8AR43_9GAMM</name>
<gene>
    <name evidence="2" type="ORF">IAQ69_01230</name>
</gene>
<proteinExistence type="predicted"/>
<organism evidence="2 3">
    <name type="scientific">Acinetobacter variabilis</name>
    <dbReference type="NCBI Taxonomy" id="70346"/>
    <lineage>
        <taxon>Bacteria</taxon>
        <taxon>Pseudomonadati</taxon>
        <taxon>Pseudomonadota</taxon>
        <taxon>Gammaproteobacteria</taxon>
        <taxon>Moraxellales</taxon>
        <taxon>Moraxellaceae</taxon>
        <taxon>Acinetobacter</taxon>
    </lineage>
</organism>
<dbReference type="EMBL" id="CP060811">
    <property type="protein sequence ID" value="QQN88344.1"/>
    <property type="molecule type" value="Genomic_DNA"/>
</dbReference>